<feature type="transmembrane region" description="Helical" evidence="1">
    <location>
        <begin position="80"/>
        <end position="102"/>
    </location>
</feature>
<dbReference type="OrthoDB" id="5379474at2"/>
<dbReference type="EMBL" id="RAWG01000247">
    <property type="protein sequence ID" value="RKH37348.1"/>
    <property type="molecule type" value="Genomic_DNA"/>
</dbReference>
<dbReference type="InterPro" id="IPR018650">
    <property type="entry name" value="STSV1_Orf64"/>
</dbReference>
<gene>
    <name evidence="2" type="ORF">D7X12_29935</name>
</gene>
<dbReference type="Proteomes" id="UP000273405">
    <property type="component" value="Unassembled WGS sequence"/>
</dbReference>
<dbReference type="AlphaFoldDB" id="A0A3A8MYM1"/>
<feature type="transmembrane region" description="Helical" evidence="1">
    <location>
        <begin position="318"/>
        <end position="336"/>
    </location>
</feature>
<feature type="transmembrane region" description="Helical" evidence="1">
    <location>
        <begin position="160"/>
        <end position="186"/>
    </location>
</feature>
<name>A0A3A8MYM1_9BACT</name>
<accession>A0A3A8MYM1</accession>
<keyword evidence="1" id="KW-0472">Membrane</keyword>
<dbReference type="RefSeq" id="WP_120628672.1">
    <property type="nucleotide sequence ID" value="NZ_RAWG01000247.1"/>
</dbReference>
<sequence>MLALPAVVLVWALVAVAPVWLQAARSCFSTYDLGIYSQALARLSFRDPNPWLSARQVHIFADHFDPVLWLARPLRELMPAMWAGLVAEAAFILLSIAPLVLLQMRGLLDRASTVLLSAVLLFNTGTLSALIFPVHPTAWAMLPWSMLAVAYCLRRTGWMLASLVLLFACKEEFPFVGVMLAGGLWLRGERRVALMVFTLSAAWLAFVFFGRSGWLGETVDYSTRLTPAPGQGLGGYLAERLAPRHLRRIGTLLVVFIPAALWAWRQKWKPDWVWLSLLLPMIGIRFLGMAWRDQYGAPLMAAAALTLLPLLLQRRPPAWVLIATGVLLFTTNENLIHKARRAVFTPEVHPEMCPATAPRLASLQRAWDVLAANPGGKVLLESNLVADVAERDDIYMVGGPQPDGVHVYDLVLVEKPPRGGFPPMTRERMEELITLWRSQPGTQVLIDDANVFLARGRFTVAR</sequence>
<feature type="transmembrane region" description="Helical" evidence="1">
    <location>
        <begin position="192"/>
        <end position="209"/>
    </location>
</feature>
<keyword evidence="3" id="KW-1185">Reference proteome</keyword>
<evidence type="ECO:0000256" key="1">
    <source>
        <dbReference type="SAM" id="Phobius"/>
    </source>
</evidence>
<comment type="caution">
    <text evidence="2">The sequence shown here is derived from an EMBL/GenBank/DDBJ whole genome shotgun (WGS) entry which is preliminary data.</text>
</comment>
<organism evidence="2 3">
    <name type="scientific">Corallococcus sicarius</name>
    <dbReference type="NCBI Taxonomy" id="2316726"/>
    <lineage>
        <taxon>Bacteria</taxon>
        <taxon>Pseudomonadati</taxon>
        <taxon>Myxococcota</taxon>
        <taxon>Myxococcia</taxon>
        <taxon>Myxococcales</taxon>
        <taxon>Cystobacterineae</taxon>
        <taxon>Myxococcaceae</taxon>
        <taxon>Corallococcus</taxon>
    </lineage>
</organism>
<feature type="transmembrane region" description="Helical" evidence="1">
    <location>
        <begin position="272"/>
        <end position="288"/>
    </location>
</feature>
<keyword evidence="1" id="KW-0812">Transmembrane</keyword>
<dbReference type="Pfam" id="PF09852">
    <property type="entry name" value="DUF2079"/>
    <property type="match status" value="1"/>
</dbReference>
<protein>
    <submittedName>
        <fullName evidence="2">DUF2079 domain-containing protein</fullName>
    </submittedName>
</protein>
<feature type="transmembrane region" description="Helical" evidence="1">
    <location>
        <begin position="114"/>
        <end position="132"/>
    </location>
</feature>
<evidence type="ECO:0000313" key="3">
    <source>
        <dbReference type="Proteomes" id="UP000273405"/>
    </source>
</evidence>
<feature type="transmembrane region" description="Helical" evidence="1">
    <location>
        <begin position="249"/>
        <end position="266"/>
    </location>
</feature>
<reference evidence="3" key="1">
    <citation type="submission" date="2018-09" db="EMBL/GenBank/DDBJ databases">
        <authorList>
            <person name="Livingstone P.G."/>
            <person name="Whitworth D.E."/>
        </authorList>
    </citation>
    <scope>NUCLEOTIDE SEQUENCE [LARGE SCALE GENOMIC DNA]</scope>
    <source>
        <strain evidence="3">CA040B</strain>
    </source>
</reference>
<proteinExistence type="predicted"/>
<keyword evidence="1" id="KW-1133">Transmembrane helix</keyword>
<evidence type="ECO:0000313" key="2">
    <source>
        <dbReference type="EMBL" id="RKH37348.1"/>
    </source>
</evidence>